<evidence type="ECO:0000256" key="3">
    <source>
        <dbReference type="ARBA" id="ARBA00022821"/>
    </source>
</evidence>
<keyword evidence="2" id="KW-0677">Repeat</keyword>
<dbReference type="PANTHER" id="PTHR11017:SF559">
    <property type="entry name" value="DISEASE RESISTANCE PROTEIN CHL1"/>
    <property type="match status" value="1"/>
</dbReference>
<accession>A0AAW2E3X4</accession>
<dbReference type="InterPro" id="IPR058546">
    <property type="entry name" value="RPS4B/Roq1-like_LRR"/>
</dbReference>
<evidence type="ECO:0000256" key="2">
    <source>
        <dbReference type="ARBA" id="ARBA00022737"/>
    </source>
</evidence>
<evidence type="ECO:0000259" key="4">
    <source>
        <dbReference type="Pfam" id="PF20160"/>
    </source>
</evidence>
<dbReference type="InterPro" id="IPR044974">
    <property type="entry name" value="Disease_R_plants"/>
</dbReference>
<evidence type="ECO:0000313" key="6">
    <source>
        <dbReference type="EMBL" id="KAL0017104.1"/>
    </source>
</evidence>
<name>A0AAW2E3X4_9ROSI</name>
<dbReference type="Pfam" id="PF23286">
    <property type="entry name" value="LRR_13"/>
    <property type="match status" value="1"/>
</dbReference>
<feature type="domain" description="C-JID" evidence="4">
    <location>
        <begin position="424"/>
        <end position="570"/>
    </location>
</feature>
<dbReference type="InterPro" id="IPR032675">
    <property type="entry name" value="LRR_dom_sf"/>
</dbReference>
<gene>
    <name evidence="6" type="ORF">SO802_004173</name>
</gene>
<dbReference type="Pfam" id="PF20160">
    <property type="entry name" value="C-JID"/>
    <property type="match status" value="1"/>
</dbReference>
<organism evidence="6 7">
    <name type="scientific">Lithocarpus litseifolius</name>
    <dbReference type="NCBI Taxonomy" id="425828"/>
    <lineage>
        <taxon>Eukaryota</taxon>
        <taxon>Viridiplantae</taxon>
        <taxon>Streptophyta</taxon>
        <taxon>Embryophyta</taxon>
        <taxon>Tracheophyta</taxon>
        <taxon>Spermatophyta</taxon>
        <taxon>Magnoliopsida</taxon>
        <taxon>eudicotyledons</taxon>
        <taxon>Gunneridae</taxon>
        <taxon>Pentapetalae</taxon>
        <taxon>rosids</taxon>
        <taxon>fabids</taxon>
        <taxon>Fagales</taxon>
        <taxon>Fagaceae</taxon>
        <taxon>Lithocarpus</taxon>
    </lineage>
</organism>
<sequence>MHDLLQEMGKEIVCREAPQEPGRRSRLWNDMDIFSILKNNTGTEFIEGMVINSPPHKEELNAEAFSKMKRLRLIKICNVQLPQGLNYLSNELRMMDWCDYPLKSMPISFRPTNLVELIMPRNCIEQLPTGFAICKRLHSLPREINMESLKNFILFGCSRLRNFLEIGRDMTRLLELYLDGTAIEELPSSFKHLTGLILLNLQECENISSFPQVICSLTSLKILNLLGCNSQPPKSWHFPGLSFIYATHVLWKNSFFIAQHPELEPINLFMPRSFSGLRSLASLDLSDCNLLDGAFPGDLGCLSSVRFLNLSKSNFTLLPDSIFQLPKLRVLYVDNCSRLQALPNLPLSAQFVMARGCASLQNYNEVVVWTPGETGYTSINCLSLVEDKECKIMEVSLQEIHFQPLWQIYMEEQIHQSEGFYSILPQTEIPGWFNRQSLGSSVPILLPCPLYDNNSWSGIALCAIFVVQNASDVFLGQGSTYFHEFMFHLDTDRDCVDFPLVFNIPKDKFCIGSFGLWLYILRAWFKDHLDECSCISTSLKTNSLSVEIKSTNPKVEVEMCGIRPVYKQDVKELAQTLVQGILECSNAFYYRYLLHQVNKLPSCNHEKYFGCYFTFQRRPQSMTELPSSTENVEEEGCT</sequence>
<dbReference type="EMBL" id="JAZDWU010000001">
    <property type="protein sequence ID" value="KAL0017104.1"/>
    <property type="molecule type" value="Genomic_DNA"/>
</dbReference>
<dbReference type="PANTHER" id="PTHR11017">
    <property type="entry name" value="LEUCINE-RICH REPEAT-CONTAINING PROTEIN"/>
    <property type="match status" value="1"/>
</dbReference>
<feature type="domain" description="Disease resistance protein RPS4B/Roq1-like leucine-rich repeats" evidence="5">
    <location>
        <begin position="148"/>
        <end position="229"/>
    </location>
</feature>
<reference evidence="6 7" key="1">
    <citation type="submission" date="2024-01" db="EMBL/GenBank/DDBJ databases">
        <title>A telomere-to-telomere, gap-free genome of sweet tea (Lithocarpus litseifolius).</title>
        <authorList>
            <person name="Zhou J."/>
        </authorList>
    </citation>
    <scope>NUCLEOTIDE SEQUENCE [LARGE SCALE GENOMIC DNA]</scope>
    <source>
        <strain evidence="6">Zhou-2022a</strain>
        <tissue evidence="6">Leaf</tissue>
    </source>
</reference>
<dbReference type="Proteomes" id="UP001459277">
    <property type="component" value="Unassembled WGS sequence"/>
</dbReference>
<dbReference type="InterPro" id="IPR003591">
    <property type="entry name" value="Leu-rich_rpt_typical-subtyp"/>
</dbReference>
<dbReference type="SMART" id="SM00369">
    <property type="entry name" value="LRR_TYP"/>
    <property type="match status" value="2"/>
</dbReference>
<comment type="caution">
    <text evidence="6">The sequence shown here is derived from an EMBL/GenBank/DDBJ whole genome shotgun (WGS) entry which is preliminary data.</text>
</comment>
<evidence type="ECO:0000259" key="5">
    <source>
        <dbReference type="Pfam" id="PF23286"/>
    </source>
</evidence>
<protein>
    <submittedName>
        <fullName evidence="6">Uncharacterized protein</fullName>
    </submittedName>
</protein>
<dbReference type="Gene3D" id="3.80.10.10">
    <property type="entry name" value="Ribonuclease Inhibitor"/>
    <property type="match status" value="2"/>
</dbReference>
<evidence type="ECO:0000256" key="1">
    <source>
        <dbReference type="ARBA" id="ARBA00022614"/>
    </source>
</evidence>
<keyword evidence="7" id="KW-1185">Reference proteome</keyword>
<dbReference type="SUPFAM" id="SSF52058">
    <property type="entry name" value="L domain-like"/>
    <property type="match status" value="1"/>
</dbReference>
<dbReference type="AlphaFoldDB" id="A0AAW2E3X4"/>
<keyword evidence="3" id="KW-0611">Plant defense</keyword>
<dbReference type="GO" id="GO:0006952">
    <property type="term" value="P:defense response"/>
    <property type="evidence" value="ECO:0007669"/>
    <property type="project" value="InterPro"/>
</dbReference>
<proteinExistence type="predicted"/>
<keyword evidence="1" id="KW-0433">Leucine-rich repeat</keyword>
<evidence type="ECO:0000313" key="7">
    <source>
        <dbReference type="Proteomes" id="UP001459277"/>
    </source>
</evidence>
<dbReference type="InterPro" id="IPR045344">
    <property type="entry name" value="C-JID"/>
</dbReference>